<dbReference type="InterPro" id="IPR036852">
    <property type="entry name" value="Peptidase_S8/S53_dom_sf"/>
</dbReference>
<keyword evidence="3 7" id="KW-0378">Hydrolase</keyword>
<keyword evidence="9" id="KW-0732">Signal</keyword>
<reference evidence="11" key="3">
    <citation type="submission" date="2015-02" db="UniProtKB">
        <authorList>
            <consortium name="EnsemblProtists"/>
        </authorList>
    </citation>
    <scope>IDENTIFICATION</scope>
    <source>
        <strain evidence="11">DAOM BR144</strain>
    </source>
</reference>
<dbReference type="HOGENOM" id="CLU_011263_7_3_1"/>
<feature type="compositionally biased region" description="Polar residues" evidence="8">
    <location>
        <begin position="82"/>
        <end position="91"/>
    </location>
</feature>
<dbReference type="Proteomes" id="UP000019132">
    <property type="component" value="Unassembled WGS sequence"/>
</dbReference>
<organism evidence="11 12">
    <name type="scientific">Globisporangium ultimum (strain ATCC 200006 / CBS 805.95 / DAOM BR144)</name>
    <name type="common">Pythium ultimum</name>
    <dbReference type="NCBI Taxonomy" id="431595"/>
    <lineage>
        <taxon>Eukaryota</taxon>
        <taxon>Sar</taxon>
        <taxon>Stramenopiles</taxon>
        <taxon>Oomycota</taxon>
        <taxon>Peronosporomycetes</taxon>
        <taxon>Pythiales</taxon>
        <taxon>Pythiaceae</taxon>
        <taxon>Globisporangium</taxon>
    </lineage>
</organism>
<evidence type="ECO:0000259" key="10">
    <source>
        <dbReference type="Pfam" id="PF00082"/>
    </source>
</evidence>
<feature type="active site" description="Charge relay system" evidence="7">
    <location>
        <position position="283"/>
    </location>
</feature>
<evidence type="ECO:0000256" key="4">
    <source>
        <dbReference type="ARBA" id="ARBA00022825"/>
    </source>
</evidence>
<evidence type="ECO:0000313" key="11">
    <source>
        <dbReference type="EnsemblProtists" id="PYU1_T013635"/>
    </source>
</evidence>
<dbReference type="PANTHER" id="PTHR43806">
    <property type="entry name" value="PEPTIDASE S8"/>
    <property type="match status" value="1"/>
</dbReference>
<keyword evidence="4 7" id="KW-0720">Serine protease</keyword>
<keyword evidence="2 7" id="KW-0645">Protease</keyword>
<dbReference type="GO" id="GO:0006508">
    <property type="term" value="P:proteolysis"/>
    <property type="evidence" value="ECO:0007669"/>
    <property type="project" value="UniProtKB-KW"/>
</dbReference>
<dbReference type="Gene3D" id="3.40.50.200">
    <property type="entry name" value="Peptidase S8/S53 domain"/>
    <property type="match status" value="1"/>
</dbReference>
<dbReference type="STRING" id="431595.K3X8T6"/>
<evidence type="ECO:0000256" key="8">
    <source>
        <dbReference type="SAM" id="MobiDB-lite"/>
    </source>
</evidence>
<evidence type="ECO:0000256" key="6">
    <source>
        <dbReference type="ARBA" id="ARBA00023619"/>
    </source>
</evidence>
<proteinExistence type="inferred from homology"/>
<dbReference type="SUPFAM" id="SSF52743">
    <property type="entry name" value="Subtilisin-like"/>
    <property type="match status" value="1"/>
</dbReference>
<reference evidence="12" key="1">
    <citation type="journal article" date="2010" name="Genome Biol.">
        <title>Genome sequence of the necrotrophic plant pathogen Pythium ultimum reveals original pathogenicity mechanisms and effector repertoire.</title>
        <authorList>
            <person name="Levesque C.A."/>
            <person name="Brouwer H."/>
            <person name="Cano L."/>
            <person name="Hamilton J.P."/>
            <person name="Holt C."/>
            <person name="Huitema E."/>
            <person name="Raffaele S."/>
            <person name="Robideau G.P."/>
            <person name="Thines M."/>
            <person name="Win J."/>
            <person name="Zerillo M.M."/>
            <person name="Beakes G.W."/>
            <person name="Boore J.L."/>
            <person name="Busam D."/>
            <person name="Dumas B."/>
            <person name="Ferriera S."/>
            <person name="Fuerstenberg S.I."/>
            <person name="Gachon C.M."/>
            <person name="Gaulin E."/>
            <person name="Govers F."/>
            <person name="Grenville-Briggs L."/>
            <person name="Horner N."/>
            <person name="Hostetler J."/>
            <person name="Jiang R.H."/>
            <person name="Johnson J."/>
            <person name="Krajaejun T."/>
            <person name="Lin H."/>
            <person name="Meijer H.J."/>
            <person name="Moore B."/>
            <person name="Morris P."/>
            <person name="Phuntmart V."/>
            <person name="Puiu D."/>
            <person name="Shetty J."/>
            <person name="Stajich J.E."/>
            <person name="Tripathy S."/>
            <person name="Wawra S."/>
            <person name="van West P."/>
            <person name="Whitty B.R."/>
            <person name="Coutinho P.M."/>
            <person name="Henrissat B."/>
            <person name="Martin F."/>
            <person name="Thomas P.D."/>
            <person name="Tyler B.M."/>
            <person name="De Vries R.P."/>
            <person name="Kamoun S."/>
            <person name="Yandell M."/>
            <person name="Tisserat N."/>
            <person name="Buell C.R."/>
        </authorList>
    </citation>
    <scope>NUCLEOTIDE SEQUENCE</scope>
    <source>
        <strain evidence="12">DAOM:BR144</strain>
    </source>
</reference>
<comment type="similarity">
    <text evidence="1 7">Belongs to the peptidase S8 family.</text>
</comment>
<dbReference type="PANTHER" id="PTHR43806:SF67">
    <property type="entry name" value="EGF-LIKE DOMAIN-CONTAINING PROTEIN"/>
    <property type="match status" value="1"/>
</dbReference>
<dbReference type="PROSITE" id="PS51892">
    <property type="entry name" value="SUBTILASE"/>
    <property type="match status" value="1"/>
</dbReference>
<sequence>MRVLAPTTIAVAVFALATTFAAPATAAVHVHDSVHRTLQQEGRVSIVLTLKEQRPDDLLIPTESTSVPEEADRSADGIGSEATPSPSLTMKKSSKKACTDHEGEQRHGDTVAGDADTVPAVGGEQVQAMVDRLVQYTEEKHQEVMAVIKQDAEDTTTPESGTAKSLWITNEIYIRDATPELIEKLKEVPSLGSIREEVIAHVSVKESAAVTMDETDFVGEWGLERIQALDAWKLGYLGRNIRVGSIDTGVRVTHEALRENYVGQYGWYDPISKTETPTDPADHGTGVMGILAGGQGLGVAPKAQWMSCRACDENLRCREANLLECAQFMTCPFINGDKTKTDCSKKPQVLNNSWNSERGVTVFENAINVWISAGIIPVFSNGNNGPGCGTVNSPADSTVGITVGATDYDDLLAGFSGRGPGLSGEIKPDLTAPGDNVVAPGATSDDNIKVFSGTSFAAPHVAGAIALMLEAFPGLTLSELKSLLYQNTDTSVLSLTSQPTCGALNSASAFPNNAFGFGRVNVLKAINAQKAAVAAASAAAAASSSARLKWVYCWKCDHTGRRHELFLPQLKLQ</sequence>
<feature type="compositionally biased region" description="Basic and acidic residues" evidence="8">
    <location>
        <begin position="97"/>
        <end position="109"/>
    </location>
</feature>
<dbReference type="PRINTS" id="PR00723">
    <property type="entry name" value="SUBTILISIN"/>
</dbReference>
<dbReference type="InterPro" id="IPR023828">
    <property type="entry name" value="Peptidase_S8_Ser-AS"/>
</dbReference>
<dbReference type="EMBL" id="GL376597">
    <property type="status" value="NOT_ANNOTATED_CDS"/>
    <property type="molecule type" value="Genomic_DNA"/>
</dbReference>
<evidence type="ECO:0000256" key="2">
    <source>
        <dbReference type="ARBA" id="ARBA00022670"/>
    </source>
</evidence>
<dbReference type="PROSITE" id="PS00138">
    <property type="entry name" value="SUBTILASE_SER"/>
    <property type="match status" value="1"/>
</dbReference>
<evidence type="ECO:0000256" key="7">
    <source>
        <dbReference type="PROSITE-ProRule" id="PRU01240"/>
    </source>
</evidence>
<evidence type="ECO:0000256" key="9">
    <source>
        <dbReference type="SAM" id="SignalP"/>
    </source>
</evidence>
<evidence type="ECO:0000313" key="12">
    <source>
        <dbReference type="Proteomes" id="UP000019132"/>
    </source>
</evidence>
<protein>
    <recommendedName>
        <fullName evidence="6">subtilisin</fullName>
        <ecNumber evidence="6">3.4.21.62</ecNumber>
    </recommendedName>
</protein>
<dbReference type="InterPro" id="IPR050131">
    <property type="entry name" value="Peptidase_S8_subtilisin-like"/>
</dbReference>
<dbReference type="VEuPathDB" id="FungiDB:PYU1_G013606"/>
<feature type="chain" id="PRO_5003868439" description="subtilisin" evidence="9">
    <location>
        <begin position="27"/>
        <end position="573"/>
    </location>
</feature>
<dbReference type="AlphaFoldDB" id="K3X8T6"/>
<feature type="region of interest" description="Disordered" evidence="8">
    <location>
        <begin position="57"/>
        <end position="120"/>
    </location>
</feature>
<dbReference type="InParanoid" id="K3X8T6"/>
<dbReference type="Pfam" id="PF00082">
    <property type="entry name" value="Peptidase_S8"/>
    <property type="match status" value="1"/>
</dbReference>
<dbReference type="EC" id="3.4.21.62" evidence="6"/>
<evidence type="ECO:0000256" key="1">
    <source>
        <dbReference type="ARBA" id="ARBA00011073"/>
    </source>
</evidence>
<dbReference type="eggNOG" id="KOG4266">
    <property type="taxonomic scope" value="Eukaryota"/>
</dbReference>
<feature type="signal peptide" evidence="9">
    <location>
        <begin position="1"/>
        <end position="26"/>
    </location>
</feature>
<feature type="active site" description="Charge relay system" evidence="7">
    <location>
        <position position="247"/>
    </location>
</feature>
<dbReference type="InterPro" id="IPR015500">
    <property type="entry name" value="Peptidase_S8_subtilisin-rel"/>
</dbReference>
<evidence type="ECO:0000256" key="5">
    <source>
        <dbReference type="ARBA" id="ARBA00023529"/>
    </source>
</evidence>
<evidence type="ECO:0000256" key="3">
    <source>
        <dbReference type="ARBA" id="ARBA00022801"/>
    </source>
</evidence>
<comment type="catalytic activity">
    <reaction evidence="5">
        <text>Hydrolysis of proteins with broad specificity for peptide bonds, and a preference for a large uncharged residue in P1. Hydrolyzes peptide amides.</text>
        <dbReference type="EC" id="3.4.21.62"/>
    </reaction>
</comment>
<dbReference type="InterPro" id="IPR000209">
    <property type="entry name" value="Peptidase_S8/S53_dom"/>
</dbReference>
<reference evidence="12" key="2">
    <citation type="submission" date="2010-04" db="EMBL/GenBank/DDBJ databases">
        <authorList>
            <person name="Buell R."/>
            <person name="Hamilton J."/>
            <person name="Hostetler J."/>
        </authorList>
    </citation>
    <scope>NUCLEOTIDE SEQUENCE [LARGE SCALE GENOMIC DNA]</scope>
    <source>
        <strain evidence="12">DAOM:BR144</strain>
    </source>
</reference>
<feature type="active site" description="Charge relay system" evidence="7">
    <location>
        <position position="455"/>
    </location>
</feature>
<dbReference type="EnsemblProtists" id="PYU1_T013635">
    <property type="protein sequence ID" value="PYU1_T013635"/>
    <property type="gene ID" value="PYU1_G013606"/>
</dbReference>
<accession>K3X8T6</accession>
<dbReference type="GO" id="GO:0004252">
    <property type="term" value="F:serine-type endopeptidase activity"/>
    <property type="evidence" value="ECO:0007669"/>
    <property type="project" value="UniProtKB-UniRule"/>
</dbReference>
<feature type="domain" description="Peptidase S8/S53" evidence="10">
    <location>
        <begin position="238"/>
        <end position="518"/>
    </location>
</feature>
<keyword evidence="12" id="KW-1185">Reference proteome</keyword>
<name>K3X8T6_GLOUD</name>